<reference evidence="3 4" key="1">
    <citation type="submission" date="2020-06" db="EMBL/GenBank/DDBJ databases">
        <title>The endosymbiont of the kinetoplastid Bodo saltans is a Paracaedibacter-like alpha-proteobacterium possessing a putative toxin-antitoxin system.</title>
        <authorList>
            <person name="Midha S."/>
            <person name="Rigden D.J."/>
            <person name="Siozios S."/>
            <person name="Hurst G.D.D."/>
            <person name="Jackson A.P."/>
        </authorList>
    </citation>
    <scope>NUCLEOTIDE SEQUENCE [LARGE SCALE GENOMIC DNA]</scope>
    <source>
        <strain evidence="3">Lake Konstanz</strain>
    </source>
</reference>
<dbReference type="GO" id="GO:0042910">
    <property type="term" value="F:xenobiotic transmembrane transporter activity"/>
    <property type="evidence" value="ECO:0007669"/>
    <property type="project" value="InterPro"/>
</dbReference>
<evidence type="ECO:0000313" key="4">
    <source>
        <dbReference type="Proteomes" id="UP000594001"/>
    </source>
</evidence>
<keyword evidence="2" id="KW-0812">Transmembrane</keyword>
<dbReference type="RefSeq" id="WP_350331673.1">
    <property type="nucleotide sequence ID" value="NZ_CP054719.1"/>
</dbReference>
<feature type="transmembrane region" description="Helical" evidence="2">
    <location>
        <begin position="123"/>
        <end position="146"/>
    </location>
</feature>
<dbReference type="PANTHER" id="PTHR43298:SF2">
    <property type="entry name" value="FMN_FAD EXPORTER YEEO-RELATED"/>
    <property type="match status" value="1"/>
</dbReference>
<organism evidence="3 4">
    <name type="scientific">Candidatus Bodocaedibacter vickermanii</name>
    <dbReference type="NCBI Taxonomy" id="2741701"/>
    <lineage>
        <taxon>Bacteria</taxon>
        <taxon>Pseudomonadati</taxon>
        <taxon>Pseudomonadota</taxon>
        <taxon>Alphaproteobacteria</taxon>
        <taxon>Holosporales</taxon>
        <taxon>Candidatus Paracaedibacteraceae</taxon>
        <taxon>Candidatus Bodocaedibacter</taxon>
    </lineage>
</organism>
<evidence type="ECO:0000256" key="2">
    <source>
        <dbReference type="SAM" id="Phobius"/>
    </source>
</evidence>
<dbReference type="InterPro" id="IPR050222">
    <property type="entry name" value="MATE_MdtK"/>
</dbReference>
<feature type="transmembrane region" description="Helical" evidence="2">
    <location>
        <begin position="12"/>
        <end position="34"/>
    </location>
</feature>
<keyword evidence="1" id="KW-0813">Transport</keyword>
<feature type="transmembrane region" description="Helical" evidence="2">
    <location>
        <begin position="315"/>
        <end position="333"/>
    </location>
</feature>
<evidence type="ECO:0000256" key="1">
    <source>
        <dbReference type="ARBA" id="ARBA00022448"/>
    </source>
</evidence>
<feature type="transmembrane region" description="Helical" evidence="2">
    <location>
        <begin position="158"/>
        <end position="180"/>
    </location>
</feature>
<dbReference type="Pfam" id="PF01554">
    <property type="entry name" value="MatE"/>
    <property type="match status" value="2"/>
</dbReference>
<feature type="transmembrane region" description="Helical" evidence="2">
    <location>
        <begin position="395"/>
        <end position="414"/>
    </location>
</feature>
<keyword evidence="4" id="KW-1185">Reference proteome</keyword>
<feature type="transmembrane region" description="Helical" evidence="2">
    <location>
        <begin position="420"/>
        <end position="441"/>
    </location>
</feature>
<feature type="transmembrane region" description="Helical" evidence="2">
    <location>
        <begin position="192"/>
        <end position="211"/>
    </location>
</feature>
<dbReference type="Proteomes" id="UP000594001">
    <property type="component" value="Chromosome"/>
</dbReference>
<feature type="transmembrane region" description="Helical" evidence="2">
    <location>
        <begin position="267"/>
        <end position="285"/>
    </location>
</feature>
<protein>
    <submittedName>
        <fullName evidence="3">MATE family efflux transporter</fullName>
    </submittedName>
</protein>
<dbReference type="EMBL" id="CP054719">
    <property type="protein sequence ID" value="QOL20118.1"/>
    <property type="molecule type" value="Genomic_DNA"/>
</dbReference>
<feature type="transmembrane region" description="Helical" evidence="2">
    <location>
        <begin position="363"/>
        <end position="383"/>
    </location>
</feature>
<dbReference type="GO" id="GO:0005886">
    <property type="term" value="C:plasma membrane"/>
    <property type="evidence" value="ECO:0007669"/>
    <property type="project" value="TreeGrafter"/>
</dbReference>
<keyword evidence="2" id="KW-0472">Membrane</keyword>
<dbReference type="GO" id="GO:0015297">
    <property type="term" value="F:antiporter activity"/>
    <property type="evidence" value="ECO:0007669"/>
    <property type="project" value="InterPro"/>
</dbReference>
<dbReference type="InterPro" id="IPR002528">
    <property type="entry name" value="MATE_fam"/>
</dbReference>
<feature type="transmembrane region" description="Helical" evidence="2">
    <location>
        <begin position="46"/>
        <end position="70"/>
    </location>
</feature>
<evidence type="ECO:0000313" key="3">
    <source>
        <dbReference type="EMBL" id="QOL20118.1"/>
    </source>
</evidence>
<proteinExistence type="predicted"/>
<sequence length="454" mass="49507">MSSITFQSFGTLATFRVAFPLMLVALSSNMMLFFGRMVLAKYDVSVMNAAASTVLVCNIFQVAGLSITAMAEIFVGQNNGAENFKQAPNAVWQMILFSCALLFVFVPIAVWGGEFFIASKFQALGLGYFQITMLGGFLVPLLGALASFFVGTGKTTPLIISAIIANITNAYLNITLVFGVDGLISPLGANGAAIATVVALGIQVLFLFFVFTSHSNDAIFKTRRPTFDKKQMLECLRVGLPNAFSRMIEIAGWATIVAYLSTIDESYVTVQTLCHSLIIMFIFAVEGLSKGITAIVSNAIGQGAYWAINTVVKSAGNILIAILVALWFVLWYAPEATILKVMNQAQFVDPELIRHVTLAFKGLWVYFAFNGLSLIIWGVLTAGGDTKFIMWSNTLSTWMFAVIPTYVWVSSFPATPAVPYQYIAPVYGFLGFVIVAIRFYSQSWLKLNLNKAAL</sequence>
<feature type="transmembrane region" description="Helical" evidence="2">
    <location>
        <begin position="243"/>
        <end position="260"/>
    </location>
</feature>
<gene>
    <name evidence="3" type="ORF">CPBP_00898</name>
</gene>
<dbReference type="KEGG" id="pbal:CPBP_00898"/>
<accession>A0A7L9RUS2</accession>
<feature type="transmembrane region" description="Helical" evidence="2">
    <location>
        <begin position="90"/>
        <end position="111"/>
    </location>
</feature>
<keyword evidence="2" id="KW-1133">Transmembrane helix</keyword>
<dbReference type="AlphaFoldDB" id="A0A7L9RUS2"/>
<dbReference type="PANTHER" id="PTHR43298">
    <property type="entry name" value="MULTIDRUG RESISTANCE PROTEIN NORM-RELATED"/>
    <property type="match status" value="1"/>
</dbReference>
<name>A0A7L9RUS2_9PROT</name>